<sequence length="58" mass="6841">MNGMYYCEHCKKNTLHEFDEFMDVETDDNGYSSTYLVSEATCIECDRTTREPLTKARF</sequence>
<protein>
    <submittedName>
        <fullName evidence="1">Uncharacterized protein</fullName>
    </submittedName>
</protein>
<accession>A0ABN8E1D9</accession>
<name>A0ABN8E1D9_9VIBR</name>
<dbReference type="EMBL" id="CAKLDM010000001">
    <property type="protein sequence ID" value="CAH0537297.1"/>
    <property type="molecule type" value="Genomic_DNA"/>
</dbReference>
<proteinExistence type="predicted"/>
<keyword evidence="2" id="KW-1185">Reference proteome</keyword>
<evidence type="ECO:0000313" key="2">
    <source>
        <dbReference type="Proteomes" id="UP000838748"/>
    </source>
</evidence>
<reference evidence="1" key="1">
    <citation type="submission" date="2021-11" db="EMBL/GenBank/DDBJ databases">
        <authorList>
            <person name="Rodrigo-Torres L."/>
            <person name="Arahal R. D."/>
            <person name="Lucena T."/>
        </authorList>
    </citation>
    <scope>NUCLEOTIDE SEQUENCE</scope>
    <source>
        <strain evidence="1">CECT 7928</strain>
    </source>
</reference>
<evidence type="ECO:0000313" key="1">
    <source>
        <dbReference type="EMBL" id="CAH0537297.1"/>
    </source>
</evidence>
<comment type="caution">
    <text evidence="1">The sequence shown here is derived from an EMBL/GenBank/DDBJ whole genome shotgun (WGS) entry which is preliminary data.</text>
</comment>
<organism evidence="1 2">
    <name type="scientific">Vibrio marisflavi CECT 7928</name>
    <dbReference type="NCBI Taxonomy" id="634439"/>
    <lineage>
        <taxon>Bacteria</taxon>
        <taxon>Pseudomonadati</taxon>
        <taxon>Pseudomonadota</taxon>
        <taxon>Gammaproteobacteria</taxon>
        <taxon>Vibrionales</taxon>
        <taxon>Vibrionaceae</taxon>
        <taxon>Vibrio</taxon>
    </lineage>
</organism>
<dbReference type="Proteomes" id="UP000838748">
    <property type="component" value="Unassembled WGS sequence"/>
</dbReference>
<gene>
    <name evidence="1" type="ORF">VMF7928_01039</name>
</gene>